<feature type="compositionally biased region" description="Basic and acidic residues" evidence="1">
    <location>
        <begin position="300"/>
        <end position="326"/>
    </location>
</feature>
<evidence type="ECO:0000256" key="1">
    <source>
        <dbReference type="SAM" id="MobiDB-lite"/>
    </source>
</evidence>
<organism evidence="2 3">
    <name type="scientific">Iphiclides podalirius</name>
    <name type="common">scarce swallowtail</name>
    <dbReference type="NCBI Taxonomy" id="110791"/>
    <lineage>
        <taxon>Eukaryota</taxon>
        <taxon>Metazoa</taxon>
        <taxon>Ecdysozoa</taxon>
        <taxon>Arthropoda</taxon>
        <taxon>Hexapoda</taxon>
        <taxon>Insecta</taxon>
        <taxon>Pterygota</taxon>
        <taxon>Neoptera</taxon>
        <taxon>Endopterygota</taxon>
        <taxon>Lepidoptera</taxon>
        <taxon>Glossata</taxon>
        <taxon>Ditrysia</taxon>
        <taxon>Papilionoidea</taxon>
        <taxon>Papilionidae</taxon>
        <taxon>Papilioninae</taxon>
        <taxon>Iphiclides</taxon>
    </lineage>
</organism>
<feature type="compositionally biased region" description="Acidic residues" evidence="1">
    <location>
        <begin position="156"/>
        <end position="170"/>
    </location>
</feature>
<evidence type="ECO:0000313" key="3">
    <source>
        <dbReference type="Proteomes" id="UP000837857"/>
    </source>
</evidence>
<feature type="compositionally biased region" description="Basic and acidic residues" evidence="1">
    <location>
        <begin position="249"/>
        <end position="260"/>
    </location>
</feature>
<feature type="region of interest" description="Disordered" evidence="1">
    <location>
        <begin position="141"/>
        <end position="194"/>
    </location>
</feature>
<gene>
    <name evidence="2" type="ORF">IPOD504_LOCUS16917</name>
</gene>
<feature type="compositionally biased region" description="Acidic residues" evidence="1">
    <location>
        <begin position="327"/>
        <end position="337"/>
    </location>
</feature>
<sequence>MGLMLSIVISYAGINEAIECVKHIIRGVVPDGEPNFQELVEYYTRLLNKSANPSSPGEWIKECGQGYLSLTEDKNGSLQSATVKYYGQTRSTAILFSTKISSFGQESVDEGAQINGDYRTDRYTPTKTKTIISKSLESFSIGPRNRLSTPQNTLEAADDSNENENELNDLTEDKEKLSWHYKPKSPSRKPLPEIHFQSYDADRVENTAYSEEFLRSFRKRHSSSSNSSKDSRASRDEELKMFTSLEEEEFRKMNESDKGGRFGSTPNLPTRSYSRSRSREKSREGSERWSTEASVDSAPDEAKPRLIDLPKLDSFAEERDDSKETNEVTEETEEEVDFWANFGD</sequence>
<keyword evidence="3" id="KW-1185">Reference proteome</keyword>
<protein>
    <submittedName>
        <fullName evidence="2">Uncharacterized protein</fullName>
    </submittedName>
</protein>
<dbReference type="Proteomes" id="UP000837857">
    <property type="component" value="Chromosome 8"/>
</dbReference>
<name>A0ABN8J4D4_9NEOP</name>
<feature type="compositionally biased region" description="Basic and acidic residues" evidence="1">
    <location>
        <begin position="277"/>
        <end position="290"/>
    </location>
</feature>
<accession>A0ABN8J4D4</accession>
<proteinExistence type="predicted"/>
<feature type="compositionally biased region" description="Basic and acidic residues" evidence="1">
    <location>
        <begin position="229"/>
        <end position="240"/>
    </location>
</feature>
<evidence type="ECO:0000313" key="2">
    <source>
        <dbReference type="EMBL" id="CAH2075580.1"/>
    </source>
</evidence>
<reference evidence="2" key="1">
    <citation type="submission" date="2022-03" db="EMBL/GenBank/DDBJ databases">
        <authorList>
            <person name="Martin H S."/>
        </authorList>
    </citation>
    <scope>NUCLEOTIDE SEQUENCE</scope>
</reference>
<feature type="non-terminal residue" evidence="2">
    <location>
        <position position="1"/>
    </location>
</feature>
<feature type="region of interest" description="Disordered" evidence="1">
    <location>
        <begin position="217"/>
        <end position="344"/>
    </location>
</feature>
<dbReference type="EMBL" id="OW152820">
    <property type="protein sequence ID" value="CAH2075580.1"/>
    <property type="molecule type" value="Genomic_DNA"/>
</dbReference>